<dbReference type="RefSeq" id="WP_076451343.1">
    <property type="nucleotide sequence ID" value="NZ_FTOQ01000029.1"/>
</dbReference>
<dbReference type="Proteomes" id="UP000186684">
    <property type="component" value="Unassembled WGS sequence"/>
</dbReference>
<proteinExistence type="predicted"/>
<dbReference type="EMBL" id="FTOQ01000029">
    <property type="protein sequence ID" value="SIT18272.1"/>
    <property type="molecule type" value="Genomic_DNA"/>
</dbReference>
<organism evidence="1 2">
    <name type="scientific">Roseivivax lentus</name>
    <dbReference type="NCBI Taxonomy" id="633194"/>
    <lineage>
        <taxon>Bacteria</taxon>
        <taxon>Pseudomonadati</taxon>
        <taxon>Pseudomonadota</taxon>
        <taxon>Alphaproteobacteria</taxon>
        <taxon>Rhodobacterales</taxon>
        <taxon>Roseobacteraceae</taxon>
        <taxon>Roseivivax</taxon>
    </lineage>
</organism>
<reference evidence="2" key="1">
    <citation type="submission" date="2017-01" db="EMBL/GenBank/DDBJ databases">
        <authorList>
            <person name="Varghese N."/>
            <person name="Submissions S."/>
        </authorList>
    </citation>
    <scope>NUCLEOTIDE SEQUENCE [LARGE SCALE GENOMIC DNA]</scope>
    <source>
        <strain evidence="2">DSM 29430</strain>
    </source>
</reference>
<evidence type="ECO:0000313" key="2">
    <source>
        <dbReference type="Proteomes" id="UP000186684"/>
    </source>
</evidence>
<dbReference type="STRING" id="633194.SAMN05421759_12916"/>
<name>A0A1N7Q5Y9_9RHOB</name>
<protein>
    <submittedName>
        <fullName evidence="1">Uncharacterized protein</fullName>
    </submittedName>
</protein>
<gene>
    <name evidence="1" type="ORF">SAMN05421759_12916</name>
</gene>
<dbReference type="AlphaFoldDB" id="A0A1N7Q5Y9"/>
<evidence type="ECO:0000313" key="1">
    <source>
        <dbReference type="EMBL" id="SIT18272.1"/>
    </source>
</evidence>
<sequence>MHMRSTTSVVTFSNAFKMPGFQTELPAGEYEVLVKEERLQGVSFEAFRRTATYLMVHGKGRHAGRTEMRAIHERDLKEALRRDQAASR</sequence>
<accession>A0A1N7Q5Y9</accession>
<keyword evidence="2" id="KW-1185">Reference proteome</keyword>